<proteinExistence type="predicted"/>
<gene>
    <name evidence="5" type="ORF">GCM10023313_16470</name>
</gene>
<dbReference type="PANTHER" id="PTHR44688:SF16">
    <property type="entry name" value="DNA-BINDING TRANSCRIPTIONAL ACTIVATOR DEVR_DOSR"/>
    <property type="match status" value="1"/>
</dbReference>
<keyword evidence="2" id="KW-0238">DNA-binding</keyword>
<organism evidence="5 6">
    <name type="scientific">Mucilaginibacter defluvii</name>
    <dbReference type="NCBI Taxonomy" id="1196019"/>
    <lineage>
        <taxon>Bacteria</taxon>
        <taxon>Pseudomonadati</taxon>
        <taxon>Bacteroidota</taxon>
        <taxon>Sphingobacteriia</taxon>
        <taxon>Sphingobacteriales</taxon>
        <taxon>Sphingobacteriaceae</taxon>
        <taxon>Mucilaginibacter</taxon>
    </lineage>
</organism>
<dbReference type="SUPFAM" id="SSF46894">
    <property type="entry name" value="C-terminal effector domain of the bipartite response regulators"/>
    <property type="match status" value="1"/>
</dbReference>
<dbReference type="InterPro" id="IPR016032">
    <property type="entry name" value="Sig_transdc_resp-reg_C-effctor"/>
</dbReference>
<dbReference type="InterPro" id="IPR000792">
    <property type="entry name" value="Tscrpt_reg_LuxR_C"/>
</dbReference>
<dbReference type="Pfam" id="PF00196">
    <property type="entry name" value="GerE"/>
    <property type="match status" value="1"/>
</dbReference>
<evidence type="ECO:0000259" key="4">
    <source>
        <dbReference type="PROSITE" id="PS50043"/>
    </source>
</evidence>
<evidence type="ECO:0000313" key="6">
    <source>
        <dbReference type="Proteomes" id="UP001501436"/>
    </source>
</evidence>
<keyword evidence="1" id="KW-0805">Transcription regulation</keyword>
<dbReference type="CDD" id="cd06170">
    <property type="entry name" value="LuxR_C_like"/>
    <property type="match status" value="1"/>
</dbReference>
<keyword evidence="3" id="KW-0804">Transcription</keyword>
<protein>
    <recommendedName>
        <fullName evidence="4">HTH luxR-type domain-containing protein</fullName>
    </recommendedName>
</protein>
<dbReference type="PROSITE" id="PS50043">
    <property type="entry name" value="HTH_LUXR_2"/>
    <property type="match status" value="1"/>
</dbReference>
<dbReference type="Proteomes" id="UP001501436">
    <property type="component" value="Unassembled WGS sequence"/>
</dbReference>
<dbReference type="EMBL" id="BAABJI010000002">
    <property type="protein sequence ID" value="GAA4913881.1"/>
    <property type="molecule type" value="Genomic_DNA"/>
</dbReference>
<keyword evidence="6" id="KW-1185">Reference proteome</keyword>
<dbReference type="SMART" id="SM00421">
    <property type="entry name" value="HTH_LUXR"/>
    <property type="match status" value="1"/>
</dbReference>
<evidence type="ECO:0000256" key="2">
    <source>
        <dbReference type="ARBA" id="ARBA00023125"/>
    </source>
</evidence>
<dbReference type="RefSeq" id="WP_345330576.1">
    <property type="nucleotide sequence ID" value="NZ_BAABJI010000002.1"/>
</dbReference>
<dbReference type="InterPro" id="IPR036388">
    <property type="entry name" value="WH-like_DNA-bd_sf"/>
</dbReference>
<dbReference type="Gene3D" id="1.10.10.10">
    <property type="entry name" value="Winged helix-like DNA-binding domain superfamily/Winged helix DNA-binding domain"/>
    <property type="match status" value="1"/>
</dbReference>
<evidence type="ECO:0000256" key="3">
    <source>
        <dbReference type="ARBA" id="ARBA00023163"/>
    </source>
</evidence>
<name>A0ABP9FRI3_9SPHI</name>
<dbReference type="PROSITE" id="PS00622">
    <property type="entry name" value="HTH_LUXR_1"/>
    <property type="match status" value="1"/>
</dbReference>
<reference evidence="6" key="1">
    <citation type="journal article" date="2019" name="Int. J. Syst. Evol. Microbiol.">
        <title>The Global Catalogue of Microorganisms (GCM) 10K type strain sequencing project: providing services to taxonomists for standard genome sequencing and annotation.</title>
        <authorList>
            <consortium name="The Broad Institute Genomics Platform"/>
            <consortium name="The Broad Institute Genome Sequencing Center for Infectious Disease"/>
            <person name="Wu L."/>
            <person name="Ma J."/>
        </authorList>
    </citation>
    <scope>NUCLEOTIDE SEQUENCE [LARGE SCALE GENOMIC DNA]</scope>
    <source>
        <strain evidence="6">JCM 18283</strain>
    </source>
</reference>
<comment type="caution">
    <text evidence="5">The sequence shown here is derived from an EMBL/GenBank/DDBJ whole genome shotgun (WGS) entry which is preliminary data.</text>
</comment>
<feature type="domain" description="HTH luxR-type" evidence="4">
    <location>
        <begin position="155"/>
        <end position="220"/>
    </location>
</feature>
<accession>A0ABP9FRI3</accession>
<evidence type="ECO:0000313" key="5">
    <source>
        <dbReference type="EMBL" id="GAA4913881.1"/>
    </source>
</evidence>
<dbReference type="PRINTS" id="PR00038">
    <property type="entry name" value="HTHLUXR"/>
</dbReference>
<dbReference type="PANTHER" id="PTHR44688">
    <property type="entry name" value="DNA-BINDING TRANSCRIPTIONAL ACTIVATOR DEVR_DOSR"/>
    <property type="match status" value="1"/>
</dbReference>
<sequence length="222" mass="25539">MELPKPISQKITEFAPYAEMLPGVTIIHHIADFSVVHMCSKGQKLLGVTVDELREMGAEYYPRYFNMEYMEGLLPKMEKLLRDNKKNESFSYFQQVKYAGKDDWTWHITSTGIFMWDDDGKPLLTITTALPIENLKEVEPKAERLLAENIFLRNNAARFGLLSKREISILKLVAGGKSSPEIAKELFISAETVQTHRRNIKQKLGISNNFEFTEYARAFNLL</sequence>
<evidence type="ECO:0000256" key="1">
    <source>
        <dbReference type="ARBA" id="ARBA00023015"/>
    </source>
</evidence>